<accession>A0A9N9BDA1</accession>
<protein>
    <submittedName>
        <fullName evidence="1">16621_t:CDS:1</fullName>
    </submittedName>
</protein>
<evidence type="ECO:0000313" key="2">
    <source>
        <dbReference type="Proteomes" id="UP000789375"/>
    </source>
</evidence>
<dbReference type="AlphaFoldDB" id="A0A9N9BDA1"/>
<dbReference type="EMBL" id="CAJVPP010001509">
    <property type="protein sequence ID" value="CAG8559732.1"/>
    <property type="molecule type" value="Genomic_DNA"/>
</dbReference>
<keyword evidence="2" id="KW-1185">Reference proteome</keyword>
<proteinExistence type="predicted"/>
<reference evidence="1" key="1">
    <citation type="submission" date="2021-06" db="EMBL/GenBank/DDBJ databases">
        <authorList>
            <person name="Kallberg Y."/>
            <person name="Tangrot J."/>
            <person name="Rosling A."/>
        </authorList>
    </citation>
    <scope>NUCLEOTIDE SEQUENCE</scope>
    <source>
        <strain evidence="1">87-6 pot B 2015</strain>
    </source>
</reference>
<name>A0A9N9BDA1_FUNMO</name>
<organism evidence="1 2">
    <name type="scientific">Funneliformis mosseae</name>
    <name type="common">Endomycorrhizal fungus</name>
    <name type="synonym">Glomus mosseae</name>
    <dbReference type="NCBI Taxonomy" id="27381"/>
    <lineage>
        <taxon>Eukaryota</taxon>
        <taxon>Fungi</taxon>
        <taxon>Fungi incertae sedis</taxon>
        <taxon>Mucoromycota</taxon>
        <taxon>Glomeromycotina</taxon>
        <taxon>Glomeromycetes</taxon>
        <taxon>Glomerales</taxon>
        <taxon>Glomeraceae</taxon>
        <taxon>Funneliformis</taxon>
    </lineage>
</organism>
<sequence length="249" mass="28986">MNFLKNVEYGIQIQETSTYPLNNNILYWKHINQKTKRSFSYVIIKEETTWRQAASKQTICCKINYIDEIPQFHIRYSSNFQYIISSTKSSSNAALIYERTLKLRTKTTLLGSLVFGLQLESMQKACESKRRGNLIKLANNFKLKAIEFSVNKTDFQVNFGYKDQIKKNSQIQSIVKAVDQKQISRDFYQELAAVEHHLPCENSVSNEQIAITNYINNIIKISLVDIKEKNELEDIIKSEESDIMNFEIV</sequence>
<gene>
    <name evidence="1" type="ORF">FMOSSE_LOCUS6896</name>
</gene>
<comment type="caution">
    <text evidence="1">The sequence shown here is derived from an EMBL/GenBank/DDBJ whole genome shotgun (WGS) entry which is preliminary data.</text>
</comment>
<dbReference type="Proteomes" id="UP000789375">
    <property type="component" value="Unassembled WGS sequence"/>
</dbReference>
<evidence type="ECO:0000313" key="1">
    <source>
        <dbReference type="EMBL" id="CAG8559732.1"/>
    </source>
</evidence>